<dbReference type="EMBL" id="LAIR01000002">
    <property type="protein sequence ID" value="KNX36133.1"/>
    <property type="molecule type" value="Genomic_DNA"/>
</dbReference>
<feature type="domain" description="Beta-lactamase-related" evidence="2">
    <location>
        <begin position="19"/>
        <end position="333"/>
    </location>
</feature>
<dbReference type="Proteomes" id="UP000037397">
    <property type="component" value="Unassembled WGS sequence"/>
</dbReference>
<dbReference type="Pfam" id="PF24491">
    <property type="entry name" value="DUF7586"/>
    <property type="match status" value="1"/>
</dbReference>
<evidence type="ECO:0000313" key="4">
    <source>
        <dbReference type="EMBL" id="KNX36133.1"/>
    </source>
</evidence>
<feature type="region of interest" description="Disordered" evidence="1">
    <location>
        <begin position="1"/>
        <end position="21"/>
    </location>
</feature>
<dbReference type="InterPro" id="IPR050491">
    <property type="entry name" value="AmpC-like"/>
</dbReference>
<evidence type="ECO:0000313" key="5">
    <source>
        <dbReference type="Proteomes" id="UP000037397"/>
    </source>
</evidence>
<dbReference type="PANTHER" id="PTHR46825">
    <property type="entry name" value="D-ALANYL-D-ALANINE-CARBOXYPEPTIDASE/ENDOPEPTIDASE AMPH"/>
    <property type="match status" value="1"/>
</dbReference>
<comment type="caution">
    <text evidence="4">The sequence shown here is derived from an EMBL/GenBank/DDBJ whole genome shotgun (WGS) entry which is preliminary data.</text>
</comment>
<feature type="compositionally biased region" description="Polar residues" evidence="1">
    <location>
        <begin position="1"/>
        <end position="11"/>
    </location>
</feature>
<dbReference type="InterPro" id="IPR001466">
    <property type="entry name" value="Beta-lactam-related"/>
</dbReference>
<dbReference type="OrthoDB" id="3863176at2"/>
<protein>
    <submittedName>
        <fullName evidence="4">Beta-lactamase</fullName>
    </submittedName>
</protein>
<evidence type="ECO:0000256" key="1">
    <source>
        <dbReference type="SAM" id="MobiDB-lite"/>
    </source>
</evidence>
<dbReference type="PANTHER" id="PTHR46825:SF7">
    <property type="entry name" value="D-ALANYL-D-ALANINE CARBOXYPEPTIDASE"/>
    <property type="match status" value="1"/>
</dbReference>
<dbReference type="RefSeq" id="WP_050668351.1">
    <property type="nucleotide sequence ID" value="NZ_LAIR01000002.1"/>
</dbReference>
<dbReference type="SUPFAM" id="SSF56601">
    <property type="entry name" value="beta-lactamase/transpeptidase-like"/>
    <property type="match status" value="1"/>
</dbReference>
<dbReference type="AlphaFoldDB" id="A0A0L6CF46"/>
<reference evidence="5" key="1">
    <citation type="submission" date="2015-03" db="EMBL/GenBank/DDBJ databases">
        <title>Luteipulveratus halotolerans sp. nov., a novel actinobacterium (Dermacoccaceae) from Sarawak, Malaysia.</title>
        <authorList>
            <person name="Juboi H."/>
            <person name="Basik A."/>
            <person name="Shamsul S.S."/>
            <person name="Arnold P."/>
            <person name="Schmitt E.K."/>
            <person name="Sanglier J.-J."/>
            <person name="Yeo T."/>
        </authorList>
    </citation>
    <scope>NUCLEOTIDE SEQUENCE [LARGE SCALE GENOMIC DNA]</scope>
    <source>
        <strain evidence="5">C296001</strain>
    </source>
</reference>
<sequence length="454" mass="49673">MTQEPSPISPTTDRELTRTATGRQVDGRVPGLVAAVGRHGKLLWHNGIGVADLDDQSVDLGADTHFQVASNTKTFTAVMVMQLRDEGRLTLDDTVDQHLPETQHPRVTLRQLLSHTTGMQREPVGDVWDTLEFPDRAGLVTGWNDAERVLRPHTTWHYSNLGYAVLGEIIARLDGREWGESLRARLLDPLGLRRTALRPSSPVAGAYYVPPFSDVPVTEPRVDKQATASAGAIWSTATDMAAWHGFLAAPDPSVLAPATLEEMCQPQIVGDTTGWSFAWGLGLELARRDGRTWVGHTGGLPGSVSGVFTERSSGTTGIILMNATNAPDPRAAALDLASYVLEHDPEPLTPWTPGTEQPAELVPLTGRWWSEGQGFTFVIRDGGLEARIDGLPAARPSSRFERVEDDVYRTVAGREKGELLRVARHSDGSVRQLLWATYRFTREPLAFGVPVEQH</sequence>
<dbReference type="InterPro" id="IPR056008">
    <property type="entry name" value="DUF7586"/>
</dbReference>
<dbReference type="Pfam" id="PF00144">
    <property type="entry name" value="Beta-lactamase"/>
    <property type="match status" value="1"/>
</dbReference>
<dbReference type="Gene3D" id="3.40.710.10">
    <property type="entry name" value="DD-peptidase/beta-lactamase superfamily"/>
    <property type="match status" value="1"/>
</dbReference>
<evidence type="ECO:0000259" key="2">
    <source>
        <dbReference type="Pfam" id="PF00144"/>
    </source>
</evidence>
<feature type="domain" description="DUF7586" evidence="3">
    <location>
        <begin position="358"/>
        <end position="442"/>
    </location>
</feature>
<accession>A0A0L6CF46</accession>
<gene>
    <name evidence="4" type="ORF">VV01_01570</name>
</gene>
<name>A0A0L6CF46_9MICO</name>
<dbReference type="STRING" id="1631356.VV01_01570"/>
<proteinExistence type="predicted"/>
<dbReference type="InterPro" id="IPR012338">
    <property type="entry name" value="Beta-lactam/transpept-like"/>
</dbReference>
<evidence type="ECO:0000259" key="3">
    <source>
        <dbReference type="Pfam" id="PF24491"/>
    </source>
</evidence>
<organism evidence="4 5">
    <name type="scientific">Luteipulveratus halotolerans</name>
    <dbReference type="NCBI Taxonomy" id="1631356"/>
    <lineage>
        <taxon>Bacteria</taxon>
        <taxon>Bacillati</taxon>
        <taxon>Actinomycetota</taxon>
        <taxon>Actinomycetes</taxon>
        <taxon>Micrococcales</taxon>
        <taxon>Dermacoccaceae</taxon>
        <taxon>Luteipulveratus</taxon>
    </lineage>
</organism>
<keyword evidence="5" id="KW-1185">Reference proteome</keyword>